<dbReference type="GO" id="GO:0016740">
    <property type="term" value="F:transferase activity"/>
    <property type="evidence" value="ECO:0007669"/>
    <property type="project" value="UniProtKB-KW"/>
</dbReference>
<protein>
    <submittedName>
        <fullName evidence="2">CoA transferase</fullName>
    </submittedName>
</protein>
<sequence>MSGLDGVTVLDLSQGVSGPFSTRLLAQMGARVIKVERPGTGEIIRDWDTNVNGMSSGHAWVNPGKESLTLNLKSPEGQDALLALVGKATILIENYVPGTLDEWGLTRDRMVEHNPELILCRISGFGQTSASASRPALDLIIQGEAGLISTNGTEENPAKLSMSVVDLSGSMYATIAMLLAVLEKRSGRTGPIDIDIPLFDTVMSWTGYFPYMWWYQQREPGRVGLNHHTMFPYGPYEAGDGRWLIIAAGAGSWAQWSRFCTTIDAEFLLSEEQYATNDLRLANRDELQDKLVTLFKRQDREQWLARFQAAGIPAGALNSFGEAMEHERVAERGLVRTVESAAGSTKTFDFPPLISGFEPVNRLGPPAVGEHTASVLAEIGLTPEQIAELSRRGIV</sequence>
<evidence type="ECO:0000313" key="2">
    <source>
        <dbReference type="EMBL" id="MBU2667188.1"/>
    </source>
</evidence>
<proteinExistence type="predicted"/>
<keyword evidence="3" id="KW-1185">Reference proteome</keyword>
<dbReference type="PANTHER" id="PTHR48207:SF3">
    <property type="entry name" value="SUCCINATE--HYDROXYMETHYLGLUTARATE COA-TRANSFERASE"/>
    <property type="match status" value="1"/>
</dbReference>
<organism evidence="2 3">
    <name type="scientific">Paractinoplanes bogorensis</name>
    <dbReference type="NCBI Taxonomy" id="1610840"/>
    <lineage>
        <taxon>Bacteria</taxon>
        <taxon>Bacillati</taxon>
        <taxon>Actinomycetota</taxon>
        <taxon>Actinomycetes</taxon>
        <taxon>Micromonosporales</taxon>
        <taxon>Micromonosporaceae</taxon>
        <taxon>Paractinoplanes</taxon>
    </lineage>
</organism>
<dbReference type="SUPFAM" id="SSF89796">
    <property type="entry name" value="CoA-transferase family III (CaiB/BaiF)"/>
    <property type="match status" value="1"/>
</dbReference>
<dbReference type="PANTHER" id="PTHR48207">
    <property type="entry name" value="SUCCINATE--HYDROXYMETHYLGLUTARATE COA-TRANSFERASE"/>
    <property type="match status" value="1"/>
</dbReference>
<comment type="caution">
    <text evidence="2">The sequence shown here is derived from an EMBL/GenBank/DDBJ whole genome shotgun (WGS) entry which is preliminary data.</text>
</comment>
<dbReference type="RefSeq" id="WP_215791440.1">
    <property type="nucleotide sequence ID" value="NZ_JAHKKG010000008.1"/>
</dbReference>
<dbReference type="EMBL" id="JAHKKG010000008">
    <property type="protein sequence ID" value="MBU2667188.1"/>
    <property type="molecule type" value="Genomic_DNA"/>
</dbReference>
<dbReference type="Gene3D" id="3.30.1540.10">
    <property type="entry name" value="formyl-coa transferase, domain 3"/>
    <property type="match status" value="1"/>
</dbReference>
<dbReference type="InterPro" id="IPR044855">
    <property type="entry name" value="CoA-Trfase_III_dom3_sf"/>
</dbReference>
<evidence type="ECO:0000313" key="3">
    <source>
        <dbReference type="Proteomes" id="UP001519654"/>
    </source>
</evidence>
<dbReference type="InterPro" id="IPR023606">
    <property type="entry name" value="CoA-Trfase_III_dom_1_sf"/>
</dbReference>
<gene>
    <name evidence="2" type="ORF">KOI35_27135</name>
</gene>
<dbReference type="Proteomes" id="UP001519654">
    <property type="component" value="Unassembled WGS sequence"/>
</dbReference>
<evidence type="ECO:0000256" key="1">
    <source>
        <dbReference type="ARBA" id="ARBA00022679"/>
    </source>
</evidence>
<dbReference type="Gene3D" id="3.40.50.10540">
    <property type="entry name" value="Crotonobetainyl-coa:carnitine coa-transferase, domain 1"/>
    <property type="match status" value="1"/>
</dbReference>
<reference evidence="2 3" key="1">
    <citation type="submission" date="2021-06" db="EMBL/GenBank/DDBJ databases">
        <title>Actinoplanes lichenicola sp. nov., and Actinoplanes ovalisporus sp. nov., isolated from lichen in Thailand.</title>
        <authorList>
            <person name="Saeng-In P."/>
            <person name="Kanchanasin P."/>
            <person name="Yuki M."/>
            <person name="Kudo T."/>
            <person name="Ohkuma M."/>
            <person name="Phongsopitanun W."/>
            <person name="Tanasupawat S."/>
        </authorList>
    </citation>
    <scope>NUCLEOTIDE SEQUENCE [LARGE SCALE GENOMIC DNA]</scope>
    <source>
        <strain evidence="2 3">NBRC 110975</strain>
    </source>
</reference>
<accession>A0ABS5YWT4</accession>
<dbReference type="InterPro" id="IPR050483">
    <property type="entry name" value="CoA-transferase_III_domain"/>
</dbReference>
<dbReference type="Pfam" id="PF02515">
    <property type="entry name" value="CoA_transf_3"/>
    <property type="match status" value="1"/>
</dbReference>
<dbReference type="InterPro" id="IPR003673">
    <property type="entry name" value="CoA-Trfase_fam_III"/>
</dbReference>
<name>A0ABS5YWT4_9ACTN</name>
<keyword evidence="1 2" id="KW-0808">Transferase</keyword>